<dbReference type="Gene3D" id="1.10.3900.10">
    <property type="entry name" value="YacF-like"/>
    <property type="match status" value="1"/>
</dbReference>
<protein>
    <recommendedName>
        <fullName evidence="5">Cell division protein ZapD</fullName>
    </recommendedName>
    <alternativeName>
        <fullName evidence="5">Z ring-associated protein D</fullName>
    </alternativeName>
</protein>
<evidence type="ECO:0000313" key="7">
    <source>
        <dbReference type="Proteomes" id="UP000268229"/>
    </source>
</evidence>
<gene>
    <name evidence="5" type="primary">zapD</name>
    <name evidence="6" type="ORF">NCTC12227_01623</name>
</gene>
<dbReference type="Gene3D" id="2.60.440.10">
    <property type="entry name" value="YacF-like domains"/>
    <property type="match status" value="1"/>
</dbReference>
<dbReference type="PANTHER" id="PTHR39455:SF1">
    <property type="entry name" value="CELL DIVISION PROTEIN ZAPD"/>
    <property type="match status" value="1"/>
</dbReference>
<evidence type="ECO:0000256" key="4">
    <source>
        <dbReference type="ARBA" id="ARBA00023306"/>
    </source>
</evidence>
<comment type="function">
    <text evidence="5">Cell division factor that enhances FtsZ-ring assembly. Directly interacts with FtsZ and promotes bundling of FtsZ protofilaments, with a reduction in FtsZ GTPase activity.</text>
</comment>
<reference evidence="6 7" key="1">
    <citation type="submission" date="2018-12" db="EMBL/GenBank/DDBJ databases">
        <authorList>
            <consortium name="Pathogen Informatics"/>
        </authorList>
    </citation>
    <scope>NUCLEOTIDE SEQUENCE [LARGE SCALE GENOMIC DNA]</scope>
    <source>
        <strain evidence="6 7">NCTC12227</strain>
    </source>
</reference>
<sequence>MIYFEHPLSERVRSFLRIEHLFNRFDAECIRADSPWAHHLALFTLFEIMECAGRAELKLDILQELERQKQLLVNSRLVEPEEAEKQRQQLQKTAENLQGIQQKFGQHLRENDWLMAIKQRMFVPGGTSPFDLSSYHFWQQLPFERRLADLKKWIGTLLPTQQAIALLLNILRSNTLTVDCVAQKGNYQRNSLAQNIHMLVIEVEQQSCALPEVSANKYFTHIRFLEASQEHARGRPLNQDVSFKLVMCSFDPVVE</sequence>
<dbReference type="InterPro" id="IPR036268">
    <property type="entry name" value="ZapD_sf"/>
</dbReference>
<proteinExistence type="inferred from homology"/>
<organism evidence="6 7">
    <name type="scientific">Neisseria animaloris</name>
    <dbReference type="NCBI Taxonomy" id="326522"/>
    <lineage>
        <taxon>Bacteria</taxon>
        <taxon>Pseudomonadati</taxon>
        <taxon>Pseudomonadota</taxon>
        <taxon>Betaproteobacteria</taxon>
        <taxon>Neisseriales</taxon>
        <taxon>Neisseriaceae</taxon>
        <taxon>Neisseria</taxon>
    </lineage>
</organism>
<dbReference type="GO" id="GO:0000917">
    <property type="term" value="P:division septum assembly"/>
    <property type="evidence" value="ECO:0007669"/>
    <property type="project" value="UniProtKB-KW"/>
</dbReference>
<evidence type="ECO:0000256" key="5">
    <source>
        <dbReference type="HAMAP-Rule" id="MF_01092"/>
    </source>
</evidence>
<dbReference type="RefSeq" id="WP_085391164.1">
    <property type="nucleotide sequence ID" value="NZ_JBGNXI010000008.1"/>
</dbReference>
<evidence type="ECO:0000256" key="3">
    <source>
        <dbReference type="ARBA" id="ARBA00023210"/>
    </source>
</evidence>
<evidence type="ECO:0000256" key="2">
    <source>
        <dbReference type="ARBA" id="ARBA00022618"/>
    </source>
</evidence>
<keyword evidence="3 5" id="KW-0717">Septation</keyword>
<dbReference type="KEGG" id="nani:NCTC12227_01623"/>
<evidence type="ECO:0000313" key="6">
    <source>
        <dbReference type="EMBL" id="VEJ21858.1"/>
    </source>
</evidence>
<keyword evidence="1 5" id="KW-0963">Cytoplasm</keyword>
<dbReference type="GO" id="GO:0005737">
    <property type="term" value="C:cytoplasm"/>
    <property type="evidence" value="ECO:0007669"/>
    <property type="project" value="UniProtKB-SubCell"/>
</dbReference>
<dbReference type="Pfam" id="PF07072">
    <property type="entry name" value="ZapD"/>
    <property type="match status" value="1"/>
</dbReference>
<keyword evidence="7" id="KW-1185">Reference proteome</keyword>
<accession>A0A1X3CH44</accession>
<dbReference type="InterPro" id="IPR027462">
    <property type="entry name" value="ZapD_C"/>
</dbReference>
<comment type="subcellular location">
    <subcellularLocation>
        <location evidence="5">Cytoplasm</location>
    </subcellularLocation>
    <text evidence="5">Localizes to mid-cell in an FtsZ-dependent manner.</text>
</comment>
<dbReference type="InterPro" id="IPR009777">
    <property type="entry name" value="ZapD"/>
</dbReference>
<dbReference type="EMBL" id="LR134516">
    <property type="protein sequence ID" value="VEJ21858.1"/>
    <property type="molecule type" value="Genomic_DNA"/>
</dbReference>
<dbReference type="Proteomes" id="UP000268229">
    <property type="component" value="Chromosome"/>
</dbReference>
<comment type="similarity">
    <text evidence="5">Belongs to the ZapD family.</text>
</comment>
<dbReference type="AlphaFoldDB" id="A0A1X3CH44"/>
<keyword evidence="4 5" id="KW-0131">Cell cycle</keyword>
<dbReference type="NCBIfam" id="NF003656">
    <property type="entry name" value="PRK05287.1-4"/>
    <property type="match status" value="1"/>
</dbReference>
<dbReference type="GO" id="GO:0032153">
    <property type="term" value="C:cell division site"/>
    <property type="evidence" value="ECO:0007669"/>
    <property type="project" value="TreeGrafter"/>
</dbReference>
<dbReference type="GO" id="GO:0043093">
    <property type="term" value="P:FtsZ-dependent cytokinesis"/>
    <property type="evidence" value="ECO:0007669"/>
    <property type="project" value="UniProtKB-UniRule"/>
</dbReference>
<keyword evidence="2 5" id="KW-0132">Cell division</keyword>
<dbReference type="PANTHER" id="PTHR39455">
    <property type="entry name" value="CELL DIVISION PROTEIN ZAPD"/>
    <property type="match status" value="1"/>
</dbReference>
<dbReference type="STRING" id="326522.BWD08_10115"/>
<comment type="subunit">
    <text evidence="5">Interacts with FtsZ.</text>
</comment>
<dbReference type="OrthoDB" id="5294622at2"/>
<dbReference type="HAMAP" id="MF_01092">
    <property type="entry name" value="ZapD"/>
    <property type="match status" value="1"/>
</dbReference>
<dbReference type="SUPFAM" id="SSF160950">
    <property type="entry name" value="YacF-like"/>
    <property type="match status" value="1"/>
</dbReference>
<name>A0A1X3CH44_9NEIS</name>
<evidence type="ECO:0000256" key="1">
    <source>
        <dbReference type="ARBA" id="ARBA00022490"/>
    </source>
</evidence>